<proteinExistence type="predicted"/>
<keyword evidence="4" id="KW-1185">Reference proteome</keyword>
<dbReference type="VEuPathDB" id="FungiDB:TSTA_117470"/>
<keyword evidence="2" id="KW-0812">Transmembrane</keyword>
<reference evidence="4" key="1">
    <citation type="journal article" date="2015" name="Genome Announc.">
        <title>Genome sequence of the AIDS-associated pathogen Penicillium marneffei (ATCC18224) and its near taxonomic relative Talaromyces stipitatus (ATCC10500).</title>
        <authorList>
            <person name="Nierman W.C."/>
            <person name="Fedorova-Abrams N.D."/>
            <person name="Andrianopoulos A."/>
        </authorList>
    </citation>
    <scope>NUCLEOTIDE SEQUENCE [LARGE SCALE GENOMIC DNA]</scope>
    <source>
        <strain evidence="4">ATCC 10500 / CBS 375.48 / QM 6759 / NRRL 1006</strain>
    </source>
</reference>
<sequence>MPATYSAINTGVVVTLFLLSTVISITLGGIAWSRINSLFLPFPTSLGAISTLYPLLPFLSALMANILASRYQRNQNNSPKNQITSSTTSDENGSHTTSVTAVSGIIPMSGSSRSSFFISLINPIIHFIADQSLTLLPVVIATLTATYVSPSDNNCHLEQAWQEYYHNKDVNSIRTIQDQLQCCGLRSTRDRAWPFKDANHGDNACERTTGYTQSCLQPWSEQERRVAVLVLVAAVLGWGIKLGVTNFGVSRAVNLLARDCFHTAILCLKTPSRRKKLGLRPGMTFLQEKALSLTLMLVILAPLKVGILQAPVHGEKTCDQHTRRGCW</sequence>
<evidence type="ECO:0000313" key="3">
    <source>
        <dbReference type="EMBL" id="EED17967.1"/>
    </source>
</evidence>
<keyword evidence="2" id="KW-1133">Transmembrane helix</keyword>
<dbReference type="OrthoDB" id="71600at2759"/>
<feature type="region of interest" description="Disordered" evidence="1">
    <location>
        <begin position="76"/>
        <end position="96"/>
    </location>
</feature>
<protein>
    <recommendedName>
        <fullName evidence="5">Tetraspanin Tsp3</fullName>
    </recommendedName>
</protein>
<evidence type="ECO:0008006" key="5">
    <source>
        <dbReference type="Google" id="ProtNLM"/>
    </source>
</evidence>
<organism evidence="3 4">
    <name type="scientific">Talaromyces stipitatus (strain ATCC 10500 / CBS 375.48 / QM 6759 / NRRL 1006)</name>
    <name type="common">Penicillium stipitatum</name>
    <dbReference type="NCBI Taxonomy" id="441959"/>
    <lineage>
        <taxon>Eukaryota</taxon>
        <taxon>Fungi</taxon>
        <taxon>Dikarya</taxon>
        <taxon>Ascomycota</taxon>
        <taxon>Pezizomycotina</taxon>
        <taxon>Eurotiomycetes</taxon>
        <taxon>Eurotiomycetidae</taxon>
        <taxon>Eurotiales</taxon>
        <taxon>Trichocomaceae</taxon>
        <taxon>Talaromyces</taxon>
        <taxon>Talaromyces sect. Talaromyces</taxon>
    </lineage>
</organism>
<feature type="transmembrane region" description="Helical" evidence="2">
    <location>
        <begin position="12"/>
        <end position="32"/>
    </location>
</feature>
<dbReference type="EMBL" id="EQ962655">
    <property type="protein sequence ID" value="EED17967.1"/>
    <property type="molecule type" value="Genomic_DNA"/>
</dbReference>
<dbReference type="AlphaFoldDB" id="B8MDK3"/>
<dbReference type="InterPro" id="IPR008952">
    <property type="entry name" value="Tetraspanin_EC2_sf"/>
</dbReference>
<dbReference type="Gene3D" id="1.10.1450.10">
    <property type="entry name" value="Tetraspanin"/>
    <property type="match status" value="1"/>
</dbReference>
<feature type="transmembrane region" description="Helical" evidence="2">
    <location>
        <begin position="52"/>
        <end position="71"/>
    </location>
</feature>
<feature type="transmembrane region" description="Helical" evidence="2">
    <location>
        <begin position="290"/>
        <end position="307"/>
    </location>
</feature>
<keyword evidence="2" id="KW-0472">Membrane</keyword>
<dbReference type="GeneID" id="8105805"/>
<feature type="transmembrane region" description="Helical" evidence="2">
    <location>
        <begin position="226"/>
        <end position="244"/>
    </location>
</feature>
<dbReference type="PhylomeDB" id="B8MDK3"/>
<name>B8MDK3_TALSN</name>
<dbReference type="HOGENOM" id="CLU_850398_0_0_1"/>
<dbReference type="GO" id="GO:0016020">
    <property type="term" value="C:membrane"/>
    <property type="evidence" value="ECO:0007669"/>
    <property type="project" value="InterPro"/>
</dbReference>
<evidence type="ECO:0000256" key="1">
    <source>
        <dbReference type="SAM" id="MobiDB-lite"/>
    </source>
</evidence>
<evidence type="ECO:0000313" key="4">
    <source>
        <dbReference type="Proteomes" id="UP000001745"/>
    </source>
</evidence>
<evidence type="ECO:0000256" key="2">
    <source>
        <dbReference type="SAM" id="Phobius"/>
    </source>
</evidence>
<dbReference type="SUPFAM" id="SSF48652">
    <property type="entry name" value="Tetraspanin"/>
    <property type="match status" value="1"/>
</dbReference>
<accession>B8MDK3</accession>
<dbReference type="RefSeq" id="XP_002481959.1">
    <property type="nucleotide sequence ID" value="XM_002481914.1"/>
</dbReference>
<gene>
    <name evidence="3" type="ORF">TSTA_117470</name>
</gene>
<dbReference type="Proteomes" id="UP000001745">
    <property type="component" value="Unassembled WGS sequence"/>
</dbReference>